<dbReference type="EMBL" id="CAJNJQ010006285">
    <property type="protein sequence ID" value="CAE7225674.1"/>
    <property type="molecule type" value="Genomic_DNA"/>
</dbReference>
<feature type="repeat" description="WD" evidence="3">
    <location>
        <begin position="892"/>
        <end position="933"/>
    </location>
</feature>
<dbReference type="PROSITE" id="PS00678">
    <property type="entry name" value="WD_REPEATS_1"/>
    <property type="match status" value="4"/>
</dbReference>
<feature type="region of interest" description="Disordered" evidence="4">
    <location>
        <begin position="23"/>
        <end position="126"/>
    </location>
</feature>
<proteinExistence type="predicted"/>
<gene>
    <name evidence="6" type="ORF">RDB_LOCUS174707</name>
</gene>
<reference evidence="6" key="1">
    <citation type="submission" date="2021-01" db="EMBL/GenBank/DDBJ databases">
        <authorList>
            <person name="Kaushik A."/>
        </authorList>
    </citation>
    <scope>NUCLEOTIDE SEQUENCE</scope>
    <source>
        <strain evidence="6">AG5</strain>
    </source>
</reference>
<feature type="compositionally biased region" description="Acidic residues" evidence="4">
    <location>
        <begin position="116"/>
        <end position="126"/>
    </location>
</feature>
<dbReference type="CDD" id="cd00200">
    <property type="entry name" value="WD40"/>
    <property type="match status" value="1"/>
</dbReference>
<organism evidence="6 7">
    <name type="scientific">Rhizoctonia solani</name>
    <dbReference type="NCBI Taxonomy" id="456999"/>
    <lineage>
        <taxon>Eukaryota</taxon>
        <taxon>Fungi</taxon>
        <taxon>Dikarya</taxon>
        <taxon>Basidiomycota</taxon>
        <taxon>Agaricomycotina</taxon>
        <taxon>Agaricomycetes</taxon>
        <taxon>Cantharellales</taxon>
        <taxon>Ceratobasidiaceae</taxon>
        <taxon>Rhizoctonia</taxon>
    </lineage>
</organism>
<dbReference type="PANTHER" id="PTHR19879:SF9">
    <property type="entry name" value="TRANSCRIPTION INITIATION FACTOR TFIID SUBUNIT 5"/>
    <property type="match status" value="1"/>
</dbReference>
<accession>A0A8H3I284</accession>
<dbReference type="PROSITE" id="PS50082">
    <property type="entry name" value="WD_REPEATS_2"/>
    <property type="match status" value="6"/>
</dbReference>
<feature type="repeat" description="WD" evidence="3">
    <location>
        <begin position="1022"/>
        <end position="1063"/>
    </location>
</feature>
<feature type="repeat" description="WD" evidence="3">
    <location>
        <begin position="1108"/>
        <end position="1149"/>
    </location>
</feature>
<evidence type="ECO:0000256" key="2">
    <source>
        <dbReference type="ARBA" id="ARBA00022737"/>
    </source>
</evidence>
<evidence type="ECO:0000256" key="1">
    <source>
        <dbReference type="ARBA" id="ARBA00022574"/>
    </source>
</evidence>
<dbReference type="PRINTS" id="PR00320">
    <property type="entry name" value="GPROTEINBRPT"/>
</dbReference>
<evidence type="ECO:0000313" key="6">
    <source>
        <dbReference type="EMBL" id="CAE7225674.1"/>
    </source>
</evidence>
<feature type="compositionally biased region" description="Low complexity" evidence="4">
    <location>
        <begin position="24"/>
        <end position="39"/>
    </location>
</feature>
<feature type="domain" description="NACHT" evidence="5">
    <location>
        <begin position="317"/>
        <end position="462"/>
    </location>
</feature>
<dbReference type="PANTHER" id="PTHR19879">
    <property type="entry name" value="TRANSCRIPTION INITIATION FACTOR TFIID"/>
    <property type="match status" value="1"/>
</dbReference>
<dbReference type="SUPFAM" id="SSF52540">
    <property type="entry name" value="P-loop containing nucleoside triphosphate hydrolases"/>
    <property type="match status" value="1"/>
</dbReference>
<dbReference type="Proteomes" id="UP000663827">
    <property type="component" value="Unassembled WGS sequence"/>
</dbReference>
<comment type="caution">
    <text evidence="6">The sequence shown here is derived from an EMBL/GenBank/DDBJ whole genome shotgun (WGS) entry which is preliminary data.</text>
</comment>
<dbReference type="Pfam" id="PF24883">
    <property type="entry name" value="NPHP3_N"/>
    <property type="match status" value="1"/>
</dbReference>
<feature type="repeat" description="WD" evidence="3">
    <location>
        <begin position="978"/>
        <end position="1019"/>
    </location>
</feature>
<dbReference type="Pfam" id="PF00400">
    <property type="entry name" value="WD40"/>
    <property type="match status" value="7"/>
</dbReference>
<keyword evidence="2" id="KW-0677">Repeat</keyword>
<dbReference type="SUPFAM" id="SSF50978">
    <property type="entry name" value="WD40 repeat-like"/>
    <property type="match status" value="1"/>
</dbReference>
<dbReference type="SMART" id="SM00320">
    <property type="entry name" value="WD40"/>
    <property type="match status" value="7"/>
</dbReference>
<name>A0A8H3I284_9AGAM</name>
<dbReference type="InterPro" id="IPR056884">
    <property type="entry name" value="NPHP3-like_N"/>
</dbReference>
<dbReference type="InterPro" id="IPR020472">
    <property type="entry name" value="WD40_PAC1"/>
</dbReference>
<evidence type="ECO:0000256" key="3">
    <source>
        <dbReference type="PROSITE-ProRule" id="PRU00221"/>
    </source>
</evidence>
<dbReference type="PROSITE" id="PS50837">
    <property type="entry name" value="NACHT"/>
    <property type="match status" value="1"/>
</dbReference>
<dbReference type="InterPro" id="IPR015943">
    <property type="entry name" value="WD40/YVTN_repeat-like_dom_sf"/>
</dbReference>
<feature type="repeat" description="WD" evidence="3">
    <location>
        <begin position="1065"/>
        <end position="1106"/>
    </location>
</feature>
<dbReference type="PROSITE" id="PS50294">
    <property type="entry name" value="WD_REPEATS_REGION"/>
    <property type="match status" value="6"/>
</dbReference>
<dbReference type="InterPro" id="IPR019775">
    <property type="entry name" value="WD40_repeat_CS"/>
</dbReference>
<dbReference type="Gene3D" id="3.40.50.300">
    <property type="entry name" value="P-loop containing nucleotide triphosphate hydrolases"/>
    <property type="match status" value="1"/>
</dbReference>
<evidence type="ECO:0000259" key="5">
    <source>
        <dbReference type="PROSITE" id="PS50837"/>
    </source>
</evidence>
<dbReference type="Gene3D" id="2.130.10.10">
    <property type="entry name" value="YVTN repeat-like/Quinoprotein amine dehydrogenase"/>
    <property type="match status" value="3"/>
</dbReference>
<keyword evidence="1 3" id="KW-0853">WD repeat</keyword>
<dbReference type="InterPro" id="IPR007111">
    <property type="entry name" value="NACHT_NTPase"/>
</dbReference>
<sequence length="1298" mass="143282">MSRSTKGSKPKRFYFNLLDKLRISRSPSPTPSQLSLQPSHGASSSHTKIDETAGKKSLGGSVRFSADTPVAGYQEPNPSGSGGDTMRVRMNIVPPDNNGTTEQSSDHEEPAPQDDGPSEDTPDDDPELLRQNVLWAGLRTSLEMLKDAPDMLPDFIPSVEMLISCLEGLKSIGRSRTDYEDLTKELTTLSESLRQNEGGLLSIPMSDALLNMIVSIYGEACAIKENLESGNIDGEEIIRHYRRINSTLRMLETNARMSAKNISEDSVNTRLDRLSPVREATYDSSLPPVNRQICTTGTRVAVFTGLDEWLSDPASPSVYWINGMAGIGKTAIAYTFGKRMRIRKLLGASFFCNRESTECRDVSRIIPTIAYQLARYSAPFRLALYDALGHHPEAASRVLQKQFEVLLLEPLQKVKGALPDQVVIIIDALDECINHRGVEELLDLLFQHASHIPLKFLITSRPETGIYAKMSSHAKSRAGIQLQDIEKALVQADIKLYLTQELEFLSPTEADIDQLVDRAGMSFAHAARLVRFAHSDKHQAPPHERLRSLLDQQPRIDDMYMKVVGDALTDDELEEDEIEDIRMLLYTVLLEEEPINLETIAMLGGIGTVRRVENALYPLRDVLHHSETTGLVSSLDSTFPEIMFSKERSEGYYCDVPEHSQRLAQGCFLGMKERLRFNICKLETSFLPDNKVEDLQSRIKEEISAPLAYACRYWANHLDLVAQIDSALMMMLSEFLSTQLFCWMEVLNLRNELNVGIAALLKAKRRLEGISPPPRPELVALLNDAYTFMQHFAASEVSHSTPHIYISSLQLCPRSSLVYKIYSSSVKKMLKSHESVTESRDVPTLEHQSWDIGSGVLSIACSPDGTRFAVGCENGTISIRNSRDGSPLSDSLSGHTNWVRCVVFSPDGTRILSSSSDSTIRVWDALDGKPVSAPFEGHSHPVRAVAYSSDGSRIVSGSWDNTVRLWDSADGHPILQPLEGHKWGVNCVTFQPGSALVASGGNDHTIRLWDLANDTLNTTKVLSGHTNSVTSVSFTPDGERLVSGSADSTICIWNVSDGTPMSRFLQDCNHIVYSVATSPSGPYVASGSADSTIRVWNIDTGKLVAGPIVGHSHGVRAVAFSPDGARILSSSHDGVVRSWDITTKSPKTQMRGVLGQGNYRKPHDRQPQTGELDKQATLLFHSHVSTTTTPFSWLLDGSDQAYLHEKSLGTKISFDSGSGVQLPDGWLWQSDGWLVNGSAELVVWVPTISNSCHLSDHAAHNSKLLSLLSRDDQFIGKRWPVRNTPSSREVVGEPGTKQ</sequence>
<feature type="repeat" description="WD" evidence="3">
    <location>
        <begin position="935"/>
        <end position="976"/>
    </location>
</feature>
<evidence type="ECO:0000313" key="7">
    <source>
        <dbReference type="Proteomes" id="UP000663827"/>
    </source>
</evidence>
<evidence type="ECO:0000256" key="4">
    <source>
        <dbReference type="SAM" id="MobiDB-lite"/>
    </source>
</evidence>
<dbReference type="InterPro" id="IPR027417">
    <property type="entry name" value="P-loop_NTPase"/>
</dbReference>
<dbReference type="InterPro" id="IPR001680">
    <property type="entry name" value="WD40_rpt"/>
</dbReference>
<dbReference type="InterPro" id="IPR036322">
    <property type="entry name" value="WD40_repeat_dom_sf"/>
</dbReference>
<protein>
    <recommendedName>
        <fullName evidence="5">NACHT domain-containing protein</fullName>
    </recommendedName>
</protein>